<protein>
    <submittedName>
        <fullName evidence="2">Uncharacterized protein</fullName>
    </submittedName>
</protein>
<dbReference type="SMR" id="A0A3Q7J864"/>
<sequence>MEECKTEKISAKRSREDPVSDPYSTESKRVYTVTESNRVNSDSTEVKQIREEILDILDEQEIITDRLQEVEDLDSVIKSFEEEIVHPSIQQTNLDSVDSQPDLGYLLEASDKELGLPPTVLSSDDNVNAENNLPENENVAGSKNVIEFEKELLPSHELGLVDYQESLELSQRAESMLA</sequence>
<evidence type="ECO:0000313" key="3">
    <source>
        <dbReference type="Proteomes" id="UP000004994"/>
    </source>
</evidence>
<feature type="region of interest" description="Disordered" evidence="1">
    <location>
        <begin position="1"/>
        <end position="28"/>
    </location>
</feature>
<dbReference type="EnsemblPlants" id="Solyc12g036900.1.1">
    <property type="protein sequence ID" value="Solyc12g036900.1.1.1"/>
    <property type="gene ID" value="Solyc12g036900.1"/>
</dbReference>
<dbReference type="InParanoid" id="A0A3Q7J864"/>
<evidence type="ECO:0000313" key="2">
    <source>
        <dbReference type="EnsemblPlants" id="Solyc12g036900.1.1.1"/>
    </source>
</evidence>
<proteinExistence type="predicted"/>
<dbReference type="Proteomes" id="UP000004994">
    <property type="component" value="Chromosome 12"/>
</dbReference>
<reference evidence="2" key="1">
    <citation type="journal article" date="2012" name="Nature">
        <title>The tomato genome sequence provides insights into fleshy fruit evolution.</title>
        <authorList>
            <consortium name="Tomato Genome Consortium"/>
        </authorList>
    </citation>
    <scope>NUCLEOTIDE SEQUENCE [LARGE SCALE GENOMIC DNA]</scope>
    <source>
        <strain evidence="2">cv. Heinz 1706</strain>
    </source>
</reference>
<organism evidence="2">
    <name type="scientific">Solanum lycopersicum</name>
    <name type="common">Tomato</name>
    <name type="synonym">Lycopersicon esculentum</name>
    <dbReference type="NCBI Taxonomy" id="4081"/>
    <lineage>
        <taxon>Eukaryota</taxon>
        <taxon>Viridiplantae</taxon>
        <taxon>Streptophyta</taxon>
        <taxon>Embryophyta</taxon>
        <taxon>Tracheophyta</taxon>
        <taxon>Spermatophyta</taxon>
        <taxon>Magnoliopsida</taxon>
        <taxon>eudicotyledons</taxon>
        <taxon>Gunneridae</taxon>
        <taxon>Pentapetalae</taxon>
        <taxon>asterids</taxon>
        <taxon>lamiids</taxon>
        <taxon>Solanales</taxon>
        <taxon>Solanaceae</taxon>
        <taxon>Solanoideae</taxon>
        <taxon>Solaneae</taxon>
        <taxon>Solanum</taxon>
        <taxon>Solanum subgen. Lycopersicon</taxon>
    </lineage>
</organism>
<dbReference type="PANTHER" id="PTHR34539:SF10">
    <property type="match status" value="1"/>
</dbReference>
<accession>A0A3Q7J864</accession>
<dbReference type="STRING" id="4081.A0A3Q7J864"/>
<reference evidence="2" key="2">
    <citation type="submission" date="2019-01" db="UniProtKB">
        <authorList>
            <consortium name="EnsemblPlants"/>
        </authorList>
    </citation>
    <scope>IDENTIFICATION</scope>
    <source>
        <strain evidence="2">cv. Heinz 1706</strain>
    </source>
</reference>
<dbReference type="AlphaFoldDB" id="A0A3Q7J864"/>
<dbReference type="Gramene" id="Solyc12g036900.1.1">
    <property type="protein sequence ID" value="Solyc12g036900.1.1.1"/>
    <property type="gene ID" value="Solyc12g036900.1"/>
</dbReference>
<dbReference type="OMA" id="ECKTEKI"/>
<name>A0A3Q7J864_SOLLC</name>
<feature type="compositionally biased region" description="Basic and acidic residues" evidence="1">
    <location>
        <begin position="1"/>
        <end position="18"/>
    </location>
</feature>
<dbReference type="PANTHER" id="PTHR34539">
    <property type="entry name" value="T6J4.11 PROTEIN"/>
    <property type="match status" value="1"/>
</dbReference>
<keyword evidence="3" id="KW-1185">Reference proteome</keyword>
<evidence type="ECO:0000256" key="1">
    <source>
        <dbReference type="SAM" id="MobiDB-lite"/>
    </source>
</evidence>
<dbReference type="PaxDb" id="4081-Solyc12g036900.1.1"/>